<feature type="domain" description="PglD N-terminal" evidence="2">
    <location>
        <begin position="13"/>
        <end position="91"/>
    </location>
</feature>
<comment type="caution">
    <text evidence="3">The sequence shown here is derived from an EMBL/GenBank/DDBJ whole genome shotgun (WGS) entry which is preliminary data.</text>
</comment>
<dbReference type="InterPro" id="IPR018357">
    <property type="entry name" value="Hexapep_transf_CS"/>
</dbReference>
<evidence type="ECO:0000313" key="3">
    <source>
        <dbReference type="EMBL" id="OIR19148.1"/>
    </source>
</evidence>
<evidence type="ECO:0000256" key="1">
    <source>
        <dbReference type="ARBA" id="ARBA00022679"/>
    </source>
</evidence>
<dbReference type="Gene3D" id="3.40.50.20">
    <property type="match status" value="1"/>
</dbReference>
<dbReference type="EC" id="2.3.1.-" evidence="3"/>
<dbReference type="InterPro" id="IPR050179">
    <property type="entry name" value="Trans_hexapeptide_repeat"/>
</dbReference>
<dbReference type="Pfam" id="PF00132">
    <property type="entry name" value="Hexapep"/>
    <property type="match status" value="2"/>
</dbReference>
<dbReference type="PANTHER" id="PTHR43300">
    <property type="entry name" value="ACETYLTRANSFERASE"/>
    <property type="match status" value="1"/>
</dbReference>
<dbReference type="EMBL" id="MLJW01000001">
    <property type="protein sequence ID" value="OIR19148.1"/>
    <property type="molecule type" value="Genomic_DNA"/>
</dbReference>
<dbReference type="InterPro" id="IPR011004">
    <property type="entry name" value="Trimer_LpxA-like_sf"/>
</dbReference>
<evidence type="ECO:0000259" key="2">
    <source>
        <dbReference type="Pfam" id="PF17836"/>
    </source>
</evidence>
<dbReference type="InterPro" id="IPR020019">
    <property type="entry name" value="AcTrfase_PglD-like"/>
</dbReference>
<proteinExistence type="predicted"/>
<dbReference type="InterPro" id="IPR001451">
    <property type="entry name" value="Hexapep"/>
</dbReference>
<dbReference type="SUPFAM" id="SSF51161">
    <property type="entry name" value="Trimeric LpxA-like enzymes"/>
    <property type="match status" value="1"/>
</dbReference>
<keyword evidence="1 3" id="KW-0808">Transferase</keyword>
<keyword evidence="3" id="KW-0012">Acyltransferase</keyword>
<dbReference type="GO" id="GO:0016746">
    <property type="term" value="F:acyltransferase activity"/>
    <property type="evidence" value="ECO:0007669"/>
    <property type="project" value="UniProtKB-KW"/>
</dbReference>
<dbReference type="InterPro" id="IPR041561">
    <property type="entry name" value="PglD_N"/>
</dbReference>
<dbReference type="AlphaFoldDB" id="A0A1J5TZC6"/>
<dbReference type="PANTHER" id="PTHR43300:SF7">
    <property type="entry name" value="UDP-N-ACETYLBACILLOSAMINE N-ACETYLTRANSFERASE"/>
    <property type="match status" value="1"/>
</dbReference>
<dbReference type="Pfam" id="PF17836">
    <property type="entry name" value="PglD_N"/>
    <property type="match status" value="1"/>
</dbReference>
<dbReference type="Gene3D" id="2.160.10.10">
    <property type="entry name" value="Hexapeptide repeat proteins"/>
    <property type="match status" value="1"/>
</dbReference>
<dbReference type="CDD" id="cd03360">
    <property type="entry name" value="LbH_AT_putative"/>
    <property type="match status" value="1"/>
</dbReference>
<reference evidence="3" key="1">
    <citation type="submission" date="2016-10" db="EMBL/GenBank/DDBJ databases">
        <title>Sequence of Gallionella enrichment culture.</title>
        <authorList>
            <person name="Poehlein A."/>
            <person name="Muehling M."/>
            <person name="Daniel R."/>
        </authorList>
    </citation>
    <scope>NUCLEOTIDE SEQUENCE</scope>
</reference>
<dbReference type="NCBIfam" id="TIGR03570">
    <property type="entry name" value="NeuD_NnaD"/>
    <property type="match status" value="1"/>
</dbReference>
<accession>A0A1J5TZC6</accession>
<name>A0A1J5TZC6_9ZZZZ</name>
<dbReference type="PROSITE" id="PS00101">
    <property type="entry name" value="HEXAPEP_TRANSFERASES"/>
    <property type="match status" value="1"/>
</dbReference>
<sequence length="219" mass="22247">MSKKETSMPDKGVLIFGASGHAKVVIDIVEKTGMFSVRGLFDDNAALHGQQVYGYGVMGGRDEILARDTPKLHGLVVAIGSNSIRSEVAAWLIARGACLSEALVHPSAQLARGVQVGAGSVVMAGAVINSDSRVGRNAIVNTGAIIDHDCIIGDGVHVAPGATICGGVEVGEQALIGAGAVVHPNVRIGNKVTVGAGATVLDNIEDGMTVVGSPAKPIR</sequence>
<gene>
    <name evidence="3" type="primary">epsM_1</name>
    <name evidence="3" type="ORF">GALL_00270</name>
</gene>
<organism evidence="3">
    <name type="scientific">mine drainage metagenome</name>
    <dbReference type="NCBI Taxonomy" id="410659"/>
    <lineage>
        <taxon>unclassified sequences</taxon>
        <taxon>metagenomes</taxon>
        <taxon>ecological metagenomes</taxon>
    </lineage>
</organism>
<protein>
    <submittedName>
        <fullName evidence="3">Putative acetyltransferase EpsM</fullName>
        <ecNumber evidence="3">2.3.1.-</ecNumber>
    </submittedName>
</protein>